<dbReference type="CDD" id="cd00009">
    <property type="entry name" value="AAA"/>
    <property type="match status" value="1"/>
</dbReference>
<dbReference type="GO" id="GO:0043565">
    <property type="term" value="F:sequence-specific DNA binding"/>
    <property type="evidence" value="ECO:0007669"/>
    <property type="project" value="InterPro"/>
</dbReference>
<dbReference type="GO" id="GO:0006355">
    <property type="term" value="P:regulation of DNA-templated transcription"/>
    <property type="evidence" value="ECO:0007669"/>
    <property type="project" value="InterPro"/>
</dbReference>
<dbReference type="PROSITE" id="PS00675">
    <property type="entry name" value="SIGMA54_INTERACT_1"/>
    <property type="match status" value="1"/>
</dbReference>
<keyword evidence="5" id="KW-0597">Phosphoprotein</keyword>
<dbReference type="SUPFAM" id="SSF52172">
    <property type="entry name" value="CheY-like"/>
    <property type="match status" value="1"/>
</dbReference>
<name>A0LLJ8_SYNFM</name>
<dbReference type="eggNOG" id="COG2204">
    <property type="taxonomic scope" value="Bacteria"/>
</dbReference>
<dbReference type="InterPro" id="IPR025944">
    <property type="entry name" value="Sigma_54_int_dom_CS"/>
</dbReference>
<feature type="domain" description="Sigma-54 factor interaction" evidence="6">
    <location>
        <begin position="151"/>
        <end position="380"/>
    </location>
</feature>
<dbReference type="PROSITE" id="PS50045">
    <property type="entry name" value="SIGMA54_INTERACT_4"/>
    <property type="match status" value="1"/>
</dbReference>
<proteinExistence type="predicted"/>
<reference evidence="8 9" key="1">
    <citation type="submission" date="2006-10" db="EMBL/GenBank/DDBJ databases">
        <title>Complete sequence of Syntrophobacter fumaroxidans MPOB.</title>
        <authorList>
            <consortium name="US DOE Joint Genome Institute"/>
            <person name="Copeland A."/>
            <person name="Lucas S."/>
            <person name="Lapidus A."/>
            <person name="Barry K."/>
            <person name="Detter J.C."/>
            <person name="Glavina del Rio T."/>
            <person name="Hammon N."/>
            <person name="Israni S."/>
            <person name="Pitluck S."/>
            <person name="Goltsman E.G."/>
            <person name="Martinez M."/>
            <person name="Schmutz J."/>
            <person name="Larimer F."/>
            <person name="Land M."/>
            <person name="Hauser L."/>
            <person name="Kyrpides N."/>
            <person name="Kim E."/>
            <person name="Boone D.R."/>
            <person name="Brockman F."/>
            <person name="Culley D."/>
            <person name="Ferry J."/>
            <person name="Gunsalus R."/>
            <person name="McInerney M.J."/>
            <person name="Morrison M."/>
            <person name="Plugge C."/>
            <person name="Rohlin L."/>
            <person name="Scholten J."/>
            <person name="Sieber J."/>
            <person name="Stams A.J.M."/>
            <person name="Worm P."/>
            <person name="Henstra A.M."/>
            <person name="Richardson P."/>
        </authorList>
    </citation>
    <scope>NUCLEOTIDE SEQUENCE [LARGE SCALE GENOMIC DNA]</scope>
    <source>
        <strain evidence="9">DSM 10017 / MPOB</strain>
    </source>
</reference>
<dbReference type="Pfam" id="PF00072">
    <property type="entry name" value="Response_reg"/>
    <property type="match status" value="1"/>
</dbReference>
<dbReference type="Gene3D" id="1.10.8.60">
    <property type="match status" value="1"/>
</dbReference>
<protein>
    <submittedName>
        <fullName evidence="8">Two-component response regulator AlgB</fullName>
    </submittedName>
</protein>
<dbReference type="SMART" id="SM00382">
    <property type="entry name" value="AAA"/>
    <property type="match status" value="1"/>
</dbReference>
<dbReference type="PANTHER" id="PTHR32071">
    <property type="entry name" value="TRANSCRIPTIONAL REGULATORY PROTEIN"/>
    <property type="match status" value="1"/>
</dbReference>
<dbReference type="InterPro" id="IPR025662">
    <property type="entry name" value="Sigma_54_int_dom_ATP-bd_1"/>
</dbReference>
<dbReference type="SMART" id="SM00448">
    <property type="entry name" value="REC"/>
    <property type="match status" value="1"/>
</dbReference>
<dbReference type="Gene3D" id="3.40.50.2300">
    <property type="match status" value="1"/>
</dbReference>
<keyword evidence="1" id="KW-0547">Nucleotide-binding</keyword>
<dbReference type="STRING" id="335543.Sfum_2622"/>
<dbReference type="Pfam" id="PF02954">
    <property type="entry name" value="HTH_8"/>
    <property type="match status" value="1"/>
</dbReference>
<keyword evidence="4" id="KW-0804">Transcription</keyword>
<dbReference type="GO" id="GO:0005524">
    <property type="term" value="F:ATP binding"/>
    <property type="evidence" value="ECO:0007669"/>
    <property type="project" value="UniProtKB-KW"/>
</dbReference>
<keyword evidence="9" id="KW-1185">Reference proteome</keyword>
<evidence type="ECO:0000313" key="8">
    <source>
        <dbReference type="EMBL" id="ABK18300.1"/>
    </source>
</evidence>
<dbReference type="SUPFAM" id="SSF46689">
    <property type="entry name" value="Homeodomain-like"/>
    <property type="match status" value="1"/>
</dbReference>
<dbReference type="FunFam" id="3.40.50.300:FF:000006">
    <property type="entry name" value="DNA-binding transcriptional regulator NtrC"/>
    <property type="match status" value="1"/>
</dbReference>
<dbReference type="HOGENOM" id="CLU_000445_0_6_7"/>
<dbReference type="PROSITE" id="PS00688">
    <property type="entry name" value="SIGMA54_INTERACT_3"/>
    <property type="match status" value="1"/>
</dbReference>
<dbReference type="InterPro" id="IPR001789">
    <property type="entry name" value="Sig_transdc_resp-reg_receiver"/>
</dbReference>
<evidence type="ECO:0000256" key="2">
    <source>
        <dbReference type="ARBA" id="ARBA00022840"/>
    </source>
</evidence>
<dbReference type="RefSeq" id="WP_011699467.1">
    <property type="nucleotide sequence ID" value="NC_008554.1"/>
</dbReference>
<dbReference type="EMBL" id="CP000478">
    <property type="protein sequence ID" value="ABK18300.1"/>
    <property type="molecule type" value="Genomic_DNA"/>
</dbReference>
<organism evidence="8 9">
    <name type="scientific">Syntrophobacter fumaroxidans (strain DSM 10017 / MPOB)</name>
    <dbReference type="NCBI Taxonomy" id="335543"/>
    <lineage>
        <taxon>Bacteria</taxon>
        <taxon>Pseudomonadati</taxon>
        <taxon>Thermodesulfobacteriota</taxon>
        <taxon>Syntrophobacteria</taxon>
        <taxon>Syntrophobacterales</taxon>
        <taxon>Syntrophobacteraceae</taxon>
        <taxon>Syntrophobacter</taxon>
    </lineage>
</organism>
<dbReference type="InParanoid" id="A0LLJ8"/>
<feature type="domain" description="Response regulatory" evidence="7">
    <location>
        <begin position="12"/>
        <end position="126"/>
    </location>
</feature>
<dbReference type="OrthoDB" id="9763792at2"/>
<dbReference type="SUPFAM" id="SSF52540">
    <property type="entry name" value="P-loop containing nucleoside triphosphate hydrolases"/>
    <property type="match status" value="1"/>
</dbReference>
<dbReference type="PROSITE" id="PS50110">
    <property type="entry name" value="RESPONSE_REGULATORY"/>
    <property type="match status" value="1"/>
</dbReference>
<dbReference type="InterPro" id="IPR009057">
    <property type="entry name" value="Homeodomain-like_sf"/>
</dbReference>
<evidence type="ECO:0000313" key="9">
    <source>
        <dbReference type="Proteomes" id="UP000001784"/>
    </source>
</evidence>
<dbReference type="InterPro" id="IPR027417">
    <property type="entry name" value="P-loop_NTPase"/>
</dbReference>
<dbReference type="InterPro" id="IPR003593">
    <property type="entry name" value="AAA+_ATPase"/>
</dbReference>
<feature type="modified residue" description="4-aspartylphosphate" evidence="5">
    <location>
        <position position="61"/>
    </location>
</feature>
<dbReference type="PANTHER" id="PTHR32071:SF113">
    <property type="entry name" value="ALGINATE BIOSYNTHESIS TRANSCRIPTIONAL REGULATORY PROTEIN ALGB"/>
    <property type="match status" value="1"/>
</dbReference>
<keyword evidence="3" id="KW-0805">Transcription regulation</keyword>
<dbReference type="InterPro" id="IPR002197">
    <property type="entry name" value="HTH_Fis"/>
</dbReference>
<sequence>MDETGSEQTSLLILVVDDEPNIRKTLTISLEAEGHRVAAVSNSRDALMEARRRHFDLALIDLRLGAESGMELITALHASCPWMKSAVITAYASIDSAVEAMRRGAFDYLPKPFTHDQVALLVRKVVEVRTLEQKIEALQEVLRQAAPEADFTSGSPSMQHTLAMARQVAASEATILLRGESGTGKTILARAIHTWSPRASKPFGTVSCPSLSAELLESELFGHVKGAFTGAVRDTPGRIAACEGGTLLLDEIGDLPLSVQAKLLRVLQEKTYERVGGLETRKADLRIIAATNMDLESAMKAGRFREDLFYRLDVVEINIPPLRERREDILPLAERLLAFFAGQNHRRVLGFTEEAGEVLLRYRWPGNVRELRNAVERAVLLCNGERVGVECLQLRLGPGEPSLSLGDLVSLERIEEAHIRRVLAVTKSIEEACRVLDMDSVTLWRRRKKYGI</sequence>
<evidence type="ECO:0000259" key="7">
    <source>
        <dbReference type="PROSITE" id="PS50110"/>
    </source>
</evidence>
<dbReference type="Proteomes" id="UP000001784">
    <property type="component" value="Chromosome"/>
</dbReference>
<dbReference type="Pfam" id="PF00158">
    <property type="entry name" value="Sigma54_activat"/>
    <property type="match status" value="1"/>
</dbReference>
<evidence type="ECO:0000256" key="5">
    <source>
        <dbReference type="PROSITE-ProRule" id="PRU00169"/>
    </source>
</evidence>
<dbReference type="GO" id="GO:0000160">
    <property type="term" value="P:phosphorelay signal transduction system"/>
    <property type="evidence" value="ECO:0007669"/>
    <property type="project" value="InterPro"/>
</dbReference>
<dbReference type="InterPro" id="IPR058031">
    <property type="entry name" value="AAA_lid_NorR"/>
</dbReference>
<evidence type="ECO:0000256" key="3">
    <source>
        <dbReference type="ARBA" id="ARBA00023015"/>
    </source>
</evidence>
<dbReference type="Gene3D" id="3.40.50.300">
    <property type="entry name" value="P-loop containing nucleotide triphosphate hydrolases"/>
    <property type="match status" value="1"/>
</dbReference>
<dbReference type="InterPro" id="IPR002078">
    <property type="entry name" value="Sigma_54_int"/>
</dbReference>
<dbReference type="Pfam" id="PF25601">
    <property type="entry name" value="AAA_lid_14"/>
    <property type="match status" value="1"/>
</dbReference>
<accession>A0LLJ8</accession>
<dbReference type="KEGG" id="sfu:Sfum_2622"/>
<evidence type="ECO:0000256" key="1">
    <source>
        <dbReference type="ARBA" id="ARBA00022741"/>
    </source>
</evidence>
<dbReference type="InterPro" id="IPR011006">
    <property type="entry name" value="CheY-like_superfamily"/>
</dbReference>
<gene>
    <name evidence="8" type="ordered locus">Sfum_2622</name>
</gene>
<evidence type="ECO:0000256" key="4">
    <source>
        <dbReference type="ARBA" id="ARBA00023163"/>
    </source>
</evidence>
<evidence type="ECO:0000259" key="6">
    <source>
        <dbReference type="PROSITE" id="PS50045"/>
    </source>
</evidence>
<dbReference type="Gene3D" id="1.10.10.60">
    <property type="entry name" value="Homeodomain-like"/>
    <property type="match status" value="1"/>
</dbReference>
<dbReference type="AlphaFoldDB" id="A0LLJ8"/>
<keyword evidence="2" id="KW-0067">ATP-binding</keyword>